<feature type="transmembrane region" description="Helical" evidence="1">
    <location>
        <begin position="464"/>
        <end position="480"/>
    </location>
</feature>
<evidence type="ECO:0008006" key="4">
    <source>
        <dbReference type="Google" id="ProtNLM"/>
    </source>
</evidence>
<feature type="transmembrane region" description="Helical" evidence="1">
    <location>
        <begin position="348"/>
        <end position="370"/>
    </location>
</feature>
<keyword evidence="1" id="KW-0812">Transmembrane</keyword>
<organism evidence="2 3">
    <name type="scientific">Blautia hydrogenotrophica (strain DSM 10507 / JCM 14656 / S5a33)</name>
    <name type="common">Ruminococcus hydrogenotrophicus</name>
    <dbReference type="NCBI Taxonomy" id="476272"/>
    <lineage>
        <taxon>Bacteria</taxon>
        <taxon>Bacillati</taxon>
        <taxon>Bacillota</taxon>
        <taxon>Clostridia</taxon>
        <taxon>Lachnospirales</taxon>
        <taxon>Lachnospiraceae</taxon>
        <taxon>Blautia</taxon>
    </lineage>
</organism>
<dbReference type="PATRIC" id="fig|476272.21.peg.677"/>
<dbReference type="PANTHER" id="PTHR38454:SF1">
    <property type="entry name" value="INTEGRAL MEMBRANE PROTEIN"/>
    <property type="match status" value="1"/>
</dbReference>
<feature type="transmembrane region" description="Helical" evidence="1">
    <location>
        <begin position="757"/>
        <end position="776"/>
    </location>
</feature>
<protein>
    <recommendedName>
        <fullName evidence="4">Bacterial membrane protein YfhO</fullName>
    </recommendedName>
</protein>
<keyword evidence="1" id="KW-1133">Transmembrane helix</keyword>
<dbReference type="HOGENOM" id="CLU_357415_0_0_9"/>
<feature type="transmembrane region" description="Helical" evidence="1">
    <location>
        <begin position="382"/>
        <end position="400"/>
    </location>
</feature>
<dbReference type="RefSeq" id="WP_005950009.1">
    <property type="nucleotide sequence ID" value="NZ_CP136423.1"/>
</dbReference>
<proteinExistence type="predicted"/>
<dbReference type="Pfam" id="PF09586">
    <property type="entry name" value="YfhO"/>
    <property type="match status" value="2"/>
</dbReference>
<feature type="transmembrane region" description="Helical" evidence="1">
    <location>
        <begin position="12"/>
        <end position="31"/>
    </location>
</feature>
<dbReference type="GeneID" id="86822852"/>
<keyword evidence="1" id="KW-0472">Membrane</keyword>
<reference evidence="2 3" key="1">
    <citation type="submission" date="2009-01" db="EMBL/GenBank/DDBJ databases">
        <authorList>
            <person name="Fulton L."/>
            <person name="Clifton S."/>
            <person name="Fulton B."/>
            <person name="Xu J."/>
            <person name="Minx P."/>
            <person name="Pepin K.H."/>
            <person name="Johnson M."/>
            <person name="Bhonagiri V."/>
            <person name="Nash W.E."/>
            <person name="Mardis E.R."/>
            <person name="Wilson R.K."/>
        </authorList>
    </citation>
    <scope>NUCLEOTIDE SEQUENCE [LARGE SCALE GENOMIC DNA]</scope>
    <source>
        <strain evidence="3">DSM 10507 / JCM 14656 / S5a33</strain>
    </source>
</reference>
<dbReference type="Proteomes" id="UP000003100">
    <property type="component" value="Unassembled WGS sequence"/>
</dbReference>
<sequence>MKFIKTKEQKTKLLLLAALLVSGLCIYWRYIFGGDLPVFNDSGNDTWQQYTMHYQTIVNHIRRGSFSWWDFTNGFGTNMFNLNLFDPSLILLYLLGVITGPEHMVYYLVWIQLGRILLAGAAMYHLLGYYGISERAKFLAAYIYGLNGFLIVWGQHYQFGMITVYVPVLLFLLERSLQKKKITPLFPLMVCATAVYSTYLAYMSMILVGCYLIVRLLMMEQERVKTKIRLFLSSCGSILLGVGMSLAILMPTAAVIFGVSSRLESETSLVSRILGGLAPYPSVYYGTLLDRFFSSNLRGMAVENVSGYAGYLNYYEDPVVFTSTLFVILGVQYLFILWRTKLSTRRKVLGYVTAVVIGLALLLPLGGIVFNGFTQPFSRYTFLFIPIFTIVIAWMLDWLMETGKISYVGLALTTLLMIKVYHLGYDRSFFVGHKTNASILAMTGEIMAAAVLCMALVKRESFRRGLYGILALAVVVNMVSEGNACFVDRVSLKKGDPEYFGELYSRDIQQALNYVRATDPEFCRVEKAYVGATACMDSLAQEYRGISTYNSTMNGNLKDFVQTCYPGLMYSDTNHYQFVKVAEDSEFAAFCGVRYVLSKDAGMSQYGYKLVKRFGDVRLYKNTNSACIGTVQTVSISEESFRKLCDGENSVDILNRAIVLENGQNYDSIDKIPEDENESRIFLNSPKKESEISGWVTSEKNGYAVFKIPYENGWKIYLDGEEQEIEKADLGFLGIKVPAGSHRLQLEFSPPLLEQGLKLSAVFWALYLLFLLQFYYDRRKANQN</sequence>
<comment type="caution">
    <text evidence="2">The sequence shown here is derived from an EMBL/GenBank/DDBJ whole genome shotgun (WGS) entry which is preliminary data.</text>
</comment>
<dbReference type="AlphaFoldDB" id="C0CNU7"/>
<feature type="transmembrane region" description="Helical" evidence="1">
    <location>
        <begin position="230"/>
        <end position="257"/>
    </location>
</feature>
<keyword evidence="3" id="KW-1185">Reference proteome</keyword>
<feature type="transmembrane region" description="Helical" evidence="1">
    <location>
        <begin position="185"/>
        <end position="218"/>
    </location>
</feature>
<feature type="transmembrane region" description="Helical" evidence="1">
    <location>
        <begin position="319"/>
        <end position="336"/>
    </location>
</feature>
<reference evidence="2 3" key="2">
    <citation type="submission" date="2009-02" db="EMBL/GenBank/DDBJ databases">
        <title>Draft genome sequence of Blautia hydrogenotrophica DSM 10507 (Ruminococcus hydrogenotrophicus DSM 10507).</title>
        <authorList>
            <person name="Sudarsanam P."/>
            <person name="Ley R."/>
            <person name="Guruge J."/>
            <person name="Turnbaugh P.J."/>
            <person name="Mahowald M."/>
            <person name="Liep D."/>
            <person name="Gordon J."/>
        </authorList>
    </citation>
    <scope>NUCLEOTIDE SEQUENCE [LARGE SCALE GENOMIC DNA]</scope>
    <source>
        <strain evidence="3">DSM 10507 / JCM 14656 / S5a33</strain>
    </source>
</reference>
<dbReference type="EMBL" id="ACBZ01000138">
    <property type="protein sequence ID" value="EEG48567.1"/>
    <property type="molecule type" value="Genomic_DNA"/>
</dbReference>
<feature type="transmembrane region" description="Helical" evidence="1">
    <location>
        <begin position="437"/>
        <end position="457"/>
    </location>
</feature>
<dbReference type="InterPro" id="IPR018580">
    <property type="entry name" value="Uncharacterised_YfhO"/>
</dbReference>
<accession>C0CNU7</accession>
<dbReference type="eggNOG" id="COG4485">
    <property type="taxonomic scope" value="Bacteria"/>
</dbReference>
<name>C0CNU7_BLAHS</name>
<feature type="transmembrane region" description="Helical" evidence="1">
    <location>
        <begin position="407"/>
        <end position="425"/>
    </location>
</feature>
<feature type="transmembrane region" description="Helical" evidence="1">
    <location>
        <begin position="89"/>
        <end position="109"/>
    </location>
</feature>
<evidence type="ECO:0000313" key="3">
    <source>
        <dbReference type="Proteomes" id="UP000003100"/>
    </source>
</evidence>
<dbReference type="PANTHER" id="PTHR38454">
    <property type="entry name" value="INTEGRAL MEMBRANE PROTEIN-RELATED"/>
    <property type="match status" value="1"/>
</dbReference>
<evidence type="ECO:0000256" key="1">
    <source>
        <dbReference type="SAM" id="Phobius"/>
    </source>
</evidence>
<gene>
    <name evidence="2" type="ORF">RUMHYD_02546</name>
</gene>
<evidence type="ECO:0000313" key="2">
    <source>
        <dbReference type="EMBL" id="EEG48567.1"/>
    </source>
</evidence>